<comment type="caution">
    <text evidence="2">The sequence shown here is derived from an EMBL/GenBank/DDBJ whole genome shotgun (WGS) entry which is preliminary data.</text>
</comment>
<evidence type="ECO:0000313" key="2">
    <source>
        <dbReference type="EMBL" id="KAJ7644671.1"/>
    </source>
</evidence>
<proteinExistence type="predicted"/>
<reference evidence="2" key="1">
    <citation type="submission" date="2023-03" db="EMBL/GenBank/DDBJ databases">
        <title>Massive genome expansion in bonnet fungi (Mycena s.s.) driven by repeated elements and novel gene families across ecological guilds.</title>
        <authorList>
            <consortium name="Lawrence Berkeley National Laboratory"/>
            <person name="Harder C.B."/>
            <person name="Miyauchi S."/>
            <person name="Viragh M."/>
            <person name="Kuo A."/>
            <person name="Thoen E."/>
            <person name="Andreopoulos B."/>
            <person name="Lu D."/>
            <person name="Skrede I."/>
            <person name="Drula E."/>
            <person name="Henrissat B."/>
            <person name="Morin E."/>
            <person name="Kohler A."/>
            <person name="Barry K."/>
            <person name="LaButti K."/>
            <person name="Morin E."/>
            <person name="Salamov A."/>
            <person name="Lipzen A."/>
            <person name="Mereny Z."/>
            <person name="Hegedus B."/>
            <person name="Baldrian P."/>
            <person name="Stursova M."/>
            <person name="Weitz H."/>
            <person name="Taylor A."/>
            <person name="Grigoriev I.V."/>
            <person name="Nagy L.G."/>
            <person name="Martin F."/>
            <person name="Kauserud H."/>
        </authorList>
    </citation>
    <scope>NUCLEOTIDE SEQUENCE</scope>
    <source>
        <strain evidence="2">9284</strain>
    </source>
</reference>
<dbReference type="EMBL" id="JARKIF010000003">
    <property type="protein sequence ID" value="KAJ7644671.1"/>
    <property type="molecule type" value="Genomic_DNA"/>
</dbReference>
<accession>A0AAD7FYI8</accession>
<gene>
    <name evidence="2" type="ORF">FB45DRAFT_1053366</name>
</gene>
<organism evidence="2 3">
    <name type="scientific">Roridomyces roridus</name>
    <dbReference type="NCBI Taxonomy" id="1738132"/>
    <lineage>
        <taxon>Eukaryota</taxon>
        <taxon>Fungi</taxon>
        <taxon>Dikarya</taxon>
        <taxon>Basidiomycota</taxon>
        <taxon>Agaricomycotina</taxon>
        <taxon>Agaricomycetes</taxon>
        <taxon>Agaricomycetidae</taxon>
        <taxon>Agaricales</taxon>
        <taxon>Marasmiineae</taxon>
        <taxon>Mycenaceae</taxon>
        <taxon>Roridomyces</taxon>
    </lineage>
</organism>
<dbReference type="Proteomes" id="UP001221142">
    <property type="component" value="Unassembled WGS sequence"/>
</dbReference>
<sequence>MAQSKREPHARSRSALFLTRLTRPKGPHSVRSKIGVTPRAFCASRLKATRTSFSFISSVLFSREHIKQPLGGGDLQNLLIPSSSPQAQCTCLLASSSHPKQAPRQPPRTSLPTASPPTLRPLPMHTLRLYLSSPANRKWPRPIITSTTTRRALTRSMYSTQRAQRPSTPGPCTSRNPSSARLSGPSLYSSWSTSPSSAWHTNASVLGAQTQLMPSLARSAIAQRALEGKGICP</sequence>
<evidence type="ECO:0000313" key="3">
    <source>
        <dbReference type="Proteomes" id="UP001221142"/>
    </source>
</evidence>
<dbReference type="AlphaFoldDB" id="A0AAD7FYI8"/>
<feature type="compositionally biased region" description="Polar residues" evidence="1">
    <location>
        <begin position="157"/>
        <end position="181"/>
    </location>
</feature>
<protein>
    <submittedName>
        <fullName evidence="2">Uncharacterized protein</fullName>
    </submittedName>
</protein>
<name>A0AAD7FYI8_9AGAR</name>
<evidence type="ECO:0000256" key="1">
    <source>
        <dbReference type="SAM" id="MobiDB-lite"/>
    </source>
</evidence>
<keyword evidence="3" id="KW-1185">Reference proteome</keyword>
<feature type="region of interest" description="Disordered" evidence="1">
    <location>
        <begin position="155"/>
        <end position="187"/>
    </location>
</feature>
<feature type="region of interest" description="Disordered" evidence="1">
    <location>
        <begin position="96"/>
        <end position="119"/>
    </location>
</feature>